<sequence>MLGSADAAPYRHAASRAAAMTAAIGAMLGTSFSPAVFAHAPSWLIALAGMAVFIGAAGGISYLYFRWIAGFDQPTAFFAGMPGGLVEMVTLGAERGGSG</sequence>
<feature type="transmembrane region" description="Helical" evidence="1">
    <location>
        <begin position="43"/>
        <end position="65"/>
    </location>
</feature>
<accession>A0A2L0H499</accession>
<dbReference type="AlphaFoldDB" id="A0A2L0H499"/>
<feature type="transmembrane region" description="Helical" evidence="1">
    <location>
        <begin position="17"/>
        <end position="37"/>
    </location>
</feature>
<gene>
    <name evidence="2" type="ORF">NXT3_CH01684</name>
</gene>
<keyword evidence="1" id="KW-1133">Transmembrane helix</keyword>
<protein>
    <submittedName>
        <fullName evidence="2">Uncharacterized protein</fullName>
    </submittedName>
</protein>
<evidence type="ECO:0000313" key="2">
    <source>
        <dbReference type="EMBL" id="AUX76257.1"/>
    </source>
</evidence>
<dbReference type="Proteomes" id="UP000239340">
    <property type="component" value="Chromosome"/>
</dbReference>
<reference evidence="2 3" key="1">
    <citation type="submission" date="2017-10" db="EMBL/GenBank/DDBJ databases">
        <title>Analysis of the genome sequences of Rhizobium populations associated to common bean (phaseolus vulgaris).</title>
        <authorList>
            <person name="Bustos P."/>
            <person name="Santamaria R.I."/>
            <person name="Miranda-Sanchez F."/>
            <person name="Perez-Carrascal O."/>
            <person name="Juarez S."/>
            <person name="Lozano L."/>
            <person name="Martinez-Flores I."/>
            <person name="Vinuesa P."/>
            <person name="Martinez-Romero E."/>
            <person name="Cevallos M.A."/>
            <person name="Romero D."/>
            <person name="Davila G."/>
            <person name="Gonzalez V."/>
        </authorList>
    </citation>
    <scope>NUCLEOTIDE SEQUENCE [LARGE SCALE GENOMIC DNA]</scope>
    <source>
        <strain evidence="2 3">NXT3</strain>
    </source>
</reference>
<name>A0A2L0H499_RHIFR</name>
<dbReference type="GO" id="GO:0010468">
    <property type="term" value="P:regulation of gene expression"/>
    <property type="evidence" value="ECO:0007669"/>
    <property type="project" value="InterPro"/>
</dbReference>
<dbReference type="EMBL" id="CP024307">
    <property type="protein sequence ID" value="AUX76257.1"/>
    <property type="molecule type" value="Genomic_DNA"/>
</dbReference>
<evidence type="ECO:0000256" key="1">
    <source>
        <dbReference type="SAM" id="Phobius"/>
    </source>
</evidence>
<keyword evidence="1" id="KW-0812">Transmembrane</keyword>
<evidence type="ECO:0000313" key="3">
    <source>
        <dbReference type="Proteomes" id="UP000239340"/>
    </source>
</evidence>
<proteinExistence type="predicted"/>
<dbReference type="Pfam" id="PF05145">
    <property type="entry name" value="AbrB"/>
    <property type="match status" value="1"/>
</dbReference>
<keyword evidence="1" id="KW-0472">Membrane</keyword>
<organism evidence="2 3">
    <name type="scientific">Rhizobium fredii</name>
    <name type="common">Sinorhizobium fredii</name>
    <dbReference type="NCBI Taxonomy" id="380"/>
    <lineage>
        <taxon>Bacteria</taxon>
        <taxon>Pseudomonadati</taxon>
        <taxon>Pseudomonadota</taxon>
        <taxon>Alphaproteobacteria</taxon>
        <taxon>Hyphomicrobiales</taxon>
        <taxon>Rhizobiaceae</taxon>
        <taxon>Sinorhizobium/Ensifer group</taxon>
        <taxon>Sinorhizobium</taxon>
    </lineage>
</organism>
<dbReference type="GO" id="GO:0016020">
    <property type="term" value="C:membrane"/>
    <property type="evidence" value="ECO:0007669"/>
    <property type="project" value="InterPro"/>
</dbReference>
<dbReference type="InterPro" id="IPR007820">
    <property type="entry name" value="AbrB_fam"/>
</dbReference>